<protein>
    <recommendedName>
        <fullName evidence="13 16">Ferrous iron transport protein B</fullName>
    </recommendedName>
</protein>
<evidence type="ECO:0000256" key="6">
    <source>
        <dbReference type="ARBA" id="ARBA00022692"/>
    </source>
</evidence>
<dbReference type="OrthoDB" id="9809127at2"/>
<evidence type="ECO:0000256" key="3">
    <source>
        <dbReference type="ARBA" id="ARBA00022475"/>
    </source>
</evidence>
<evidence type="ECO:0000256" key="7">
    <source>
        <dbReference type="ARBA" id="ARBA00022741"/>
    </source>
</evidence>
<keyword evidence="10" id="KW-0406">Ion transport</keyword>
<feature type="transmembrane region" description="Helical" evidence="16">
    <location>
        <begin position="648"/>
        <end position="670"/>
    </location>
</feature>
<proteinExistence type="inferred from homology"/>
<evidence type="ECO:0000259" key="17">
    <source>
        <dbReference type="PROSITE" id="PS51711"/>
    </source>
</evidence>
<keyword evidence="12 16" id="KW-0472">Membrane</keyword>
<dbReference type="GO" id="GO:0015093">
    <property type="term" value="F:ferrous iron transmembrane transporter activity"/>
    <property type="evidence" value="ECO:0007669"/>
    <property type="project" value="UniProtKB-UniRule"/>
</dbReference>
<keyword evidence="11 14" id="KW-0342">GTP-binding</keyword>
<dbReference type="SUPFAM" id="SSF52540">
    <property type="entry name" value="P-loop containing nucleoside triphosphate hydrolases"/>
    <property type="match status" value="1"/>
</dbReference>
<keyword evidence="19" id="KW-1185">Reference proteome</keyword>
<dbReference type="PRINTS" id="PR00326">
    <property type="entry name" value="GTP1OBG"/>
</dbReference>
<dbReference type="InterPro" id="IPR030389">
    <property type="entry name" value="G_FEOB_dom"/>
</dbReference>
<evidence type="ECO:0000256" key="2">
    <source>
        <dbReference type="ARBA" id="ARBA00022448"/>
    </source>
</evidence>
<keyword evidence="7 14" id="KW-0547">Nucleotide-binding</keyword>
<keyword evidence="4 16" id="KW-0410">Iron transport</keyword>
<dbReference type="InterPro" id="IPR050860">
    <property type="entry name" value="FeoB_GTPase"/>
</dbReference>
<dbReference type="GO" id="GO:0005886">
    <property type="term" value="C:plasma membrane"/>
    <property type="evidence" value="ECO:0007669"/>
    <property type="project" value="UniProtKB-SubCell"/>
</dbReference>
<dbReference type="Pfam" id="PF02421">
    <property type="entry name" value="FeoB_N"/>
    <property type="match status" value="1"/>
</dbReference>
<dbReference type="GO" id="GO:0046872">
    <property type="term" value="F:metal ion binding"/>
    <property type="evidence" value="ECO:0007669"/>
    <property type="project" value="UniProtKB-KW"/>
</dbReference>
<accession>A8F5M1</accession>
<feature type="domain" description="FeoB-type G" evidence="17">
    <location>
        <begin position="4"/>
        <end position="166"/>
    </location>
</feature>
<dbReference type="CDD" id="cd01879">
    <property type="entry name" value="FeoB"/>
    <property type="match status" value="1"/>
</dbReference>
<feature type="binding site" evidence="14">
    <location>
        <begin position="11"/>
        <end position="18"/>
    </location>
    <ligand>
        <name>GTP</name>
        <dbReference type="ChEBI" id="CHEBI:37565"/>
        <label>1</label>
    </ligand>
</feature>
<dbReference type="EMBL" id="CP000812">
    <property type="protein sequence ID" value="ABV33455.1"/>
    <property type="molecule type" value="Genomic_DNA"/>
</dbReference>
<dbReference type="GO" id="GO:0005525">
    <property type="term" value="F:GTP binding"/>
    <property type="evidence" value="ECO:0007669"/>
    <property type="project" value="UniProtKB-KW"/>
</dbReference>
<evidence type="ECO:0000256" key="13">
    <source>
        <dbReference type="NCBIfam" id="TIGR00437"/>
    </source>
</evidence>
<evidence type="ECO:0000313" key="18">
    <source>
        <dbReference type="EMBL" id="ABV33455.1"/>
    </source>
</evidence>
<dbReference type="Pfam" id="PF07664">
    <property type="entry name" value="FeoB_C"/>
    <property type="match status" value="1"/>
</dbReference>
<comment type="subcellular location">
    <subcellularLocation>
        <location evidence="1 16">Cell inner membrane</location>
        <topology evidence="1 16">Multi-pass membrane protein</topology>
    </subcellularLocation>
</comment>
<evidence type="ECO:0000256" key="9">
    <source>
        <dbReference type="ARBA" id="ARBA00023004"/>
    </source>
</evidence>
<dbReference type="Proteomes" id="UP000002016">
    <property type="component" value="Chromosome"/>
</dbReference>
<feature type="transmembrane region" description="Helical" evidence="16">
    <location>
        <begin position="621"/>
        <end position="641"/>
    </location>
</feature>
<feature type="transmembrane region" description="Helical" evidence="16">
    <location>
        <begin position="467"/>
        <end position="491"/>
    </location>
</feature>
<dbReference type="InterPro" id="IPR006073">
    <property type="entry name" value="GTP-bd"/>
</dbReference>
<dbReference type="InterPro" id="IPR003373">
    <property type="entry name" value="Fe2_transport_prot-B"/>
</dbReference>
<feature type="binding site" evidence="15">
    <location>
        <position position="23"/>
    </location>
    <ligand>
        <name>Mg(2+)</name>
        <dbReference type="ChEBI" id="CHEBI:18420"/>
        <label>2</label>
    </ligand>
</feature>
<evidence type="ECO:0000256" key="15">
    <source>
        <dbReference type="PIRSR" id="PIRSR603373-2"/>
    </source>
</evidence>
<sequence>MSGRFTVALAGNPNSGKTSVFNALTGSNQRVGNWPGVTVEKKEGKFYKDGMEIKIVDLPGIYSLTADSIDQKIAVDFLIHERPDLVICVIDSSNFERNMYLLTQLIEMGQKLVVALNMSDIAEKDGILINEKKLSMILNCPVVKTVAVKKMGIEELKAILVDELRNSSYRRKSEPLVTYPNAIETSLTKIMEKIKTYQTKEINLRWLSINLFLGDMSLLKILNLKDEGIRREIEKIVLQETIDLQKSLGEDIDILIANSKYSKIREIYNSVALRKSDTKASVSLTAKLDRLIINKYLGIPIFLAIMYIIFTLVFSVGGFLADFIDSGMTNFGEFLTRNLESINTSSTLISFLVDGVIGGVGSVLVFLPNIVILYLLIGLLEDIGYMARAAFVMDRIMQFLGLPGKSFIPLLLGFGCNVPAIMATRTLDSEKDRILTILITPLMSCSARLPIYVLFASVFFQKHQALVVFSMYVIGIVVAIAVGKFFSATFFNSTVSPLIMELPIYRLPRLGYVLLRVWQRSSMFLKKAGTIIFSVVVLVWLLSSLPFGVEYASEKSVIGYIGKLVEPILKLPGFGFWQAGVALVFGFLAKEVVVGTLGTLFGGEDALRTVLAGYFTPLSAYSFMLFSLIYVPCAATVAIIRQEAGKKWAWFTVFYTTFLAWLISTLVYQIGKFFA</sequence>
<feature type="binding site" evidence="15">
    <location>
        <position position="25"/>
    </location>
    <ligand>
        <name>Mg(2+)</name>
        <dbReference type="ChEBI" id="CHEBI:18420"/>
        <label>2</label>
    </ligand>
</feature>
<keyword evidence="15" id="KW-0460">Magnesium</keyword>
<dbReference type="eggNOG" id="COG0370">
    <property type="taxonomic scope" value="Bacteria"/>
</dbReference>
<keyword evidence="8 16" id="KW-1133">Transmembrane helix</keyword>
<feature type="transmembrane region" description="Helical" evidence="16">
    <location>
        <begin position="400"/>
        <end position="422"/>
    </location>
</feature>
<dbReference type="Gene3D" id="3.40.50.300">
    <property type="entry name" value="P-loop containing nucleotide triphosphate hydrolases"/>
    <property type="match status" value="1"/>
</dbReference>
<feature type="transmembrane region" description="Helical" evidence="16">
    <location>
        <begin position="356"/>
        <end position="380"/>
    </location>
</feature>
<gene>
    <name evidence="18" type="ordered locus">Tlet_0889</name>
</gene>
<evidence type="ECO:0000256" key="5">
    <source>
        <dbReference type="ARBA" id="ARBA00022519"/>
    </source>
</evidence>
<comment type="similarity">
    <text evidence="16">Belongs to the TRAFAC class TrmE-Era-EngA-EngB-Septin-like GTPase superfamily. FeoB GTPase (TC 9.A.8) family.</text>
</comment>
<dbReference type="InterPro" id="IPR027417">
    <property type="entry name" value="P-loop_NTPase"/>
</dbReference>
<keyword evidence="2 16" id="KW-0813">Transport</keyword>
<evidence type="ECO:0000256" key="12">
    <source>
        <dbReference type="ARBA" id="ARBA00023136"/>
    </source>
</evidence>
<dbReference type="InterPro" id="IPR041069">
    <property type="entry name" value="FeoB_Cyto"/>
</dbReference>
<dbReference type="InterPro" id="IPR011642">
    <property type="entry name" value="Gate_dom"/>
</dbReference>
<dbReference type="RefSeq" id="WP_012002936.1">
    <property type="nucleotide sequence ID" value="NC_009828.1"/>
</dbReference>
<evidence type="ECO:0000256" key="10">
    <source>
        <dbReference type="ARBA" id="ARBA00023065"/>
    </source>
</evidence>
<dbReference type="KEGG" id="tle:Tlet_0889"/>
<dbReference type="Gene3D" id="1.10.287.1770">
    <property type="match status" value="1"/>
</dbReference>
<evidence type="ECO:0000256" key="16">
    <source>
        <dbReference type="RuleBase" id="RU362098"/>
    </source>
</evidence>
<feature type="binding site" evidence="14">
    <location>
        <begin position="117"/>
        <end position="120"/>
    </location>
    <ligand>
        <name>GTP</name>
        <dbReference type="ChEBI" id="CHEBI:37565"/>
        <label>1</label>
    </ligand>
</feature>
<reference evidence="18 19" key="2">
    <citation type="journal article" date="2009" name="Proc. Natl. Acad. Sci. U.S.A.">
        <title>On the chimeric nature, thermophilic origin, and phylogenetic placement of the Thermotogales.</title>
        <authorList>
            <person name="Zhaxybayeva O."/>
            <person name="Swithers K.S."/>
            <person name="Lapierre P."/>
            <person name="Fournier G.P."/>
            <person name="Bickhart D.M."/>
            <person name="DeBoy R.T."/>
            <person name="Nelson K.E."/>
            <person name="Nesbo C.L."/>
            <person name="Doolittle W.F."/>
            <person name="Gogarten J.P."/>
            <person name="Noll K.M."/>
        </authorList>
    </citation>
    <scope>NUCLEOTIDE SEQUENCE [LARGE SCALE GENOMIC DNA]</scope>
    <source>
        <strain evidence="19">ATCC BAA-301 / DSM 14385 / NBRC 107922 / TMO</strain>
    </source>
</reference>
<dbReference type="PANTHER" id="PTHR43185">
    <property type="entry name" value="FERROUS IRON TRANSPORT PROTEIN B"/>
    <property type="match status" value="1"/>
</dbReference>
<feature type="transmembrane region" description="Helical" evidence="16">
    <location>
        <begin position="434"/>
        <end position="455"/>
    </location>
</feature>
<name>A8F5M1_PSELT</name>
<feature type="transmembrane region" description="Helical" evidence="16">
    <location>
        <begin position="296"/>
        <end position="321"/>
    </location>
</feature>
<feature type="binding site" evidence="15">
    <location>
        <position position="26"/>
    </location>
    <ligand>
        <name>Mg(2+)</name>
        <dbReference type="ChEBI" id="CHEBI:18420"/>
        <label>2</label>
    </ligand>
</feature>
<dbReference type="HOGENOM" id="CLU_013350_3_0_0"/>
<dbReference type="PROSITE" id="PS51711">
    <property type="entry name" value="G_FEOB"/>
    <property type="match status" value="1"/>
</dbReference>
<dbReference type="PANTHER" id="PTHR43185:SF1">
    <property type="entry name" value="FE(2+) TRANSPORTER FEOB"/>
    <property type="match status" value="1"/>
</dbReference>
<reference evidence="18 19" key="1">
    <citation type="submission" date="2007-08" db="EMBL/GenBank/DDBJ databases">
        <title>Complete sequence of Thermotoga lettingae TMO.</title>
        <authorList>
            <consortium name="US DOE Joint Genome Institute"/>
            <person name="Copeland A."/>
            <person name="Lucas S."/>
            <person name="Lapidus A."/>
            <person name="Barry K."/>
            <person name="Glavina del Rio T."/>
            <person name="Dalin E."/>
            <person name="Tice H."/>
            <person name="Pitluck S."/>
            <person name="Foster B."/>
            <person name="Bruce D."/>
            <person name="Schmutz J."/>
            <person name="Larimer F."/>
            <person name="Land M."/>
            <person name="Hauser L."/>
            <person name="Kyrpides N."/>
            <person name="Mikhailova N."/>
            <person name="Nelson K."/>
            <person name="Gogarten J.P."/>
            <person name="Noll K."/>
            <person name="Richardson P."/>
        </authorList>
    </citation>
    <scope>NUCLEOTIDE SEQUENCE [LARGE SCALE GENOMIC DNA]</scope>
    <source>
        <strain evidence="19">ATCC BAA-301 / DSM 14385 / NBRC 107922 / TMO</strain>
    </source>
</reference>
<evidence type="ECO:0000256" key="8">
    <source>
        <dbReference type="ARBA" id="ARBA00022989"/>
    </source>
</evidence>
<dbReference type="Pfam" id="PF17910">
    <property type="entry name" value="FeoB_Cyto"/>
    <property type="match status" value="1"/>
</dbReference>
<dbReference type="AlphaFoldDB" id="A8F5M1"/>
<keyword evidence="15" id="KW-0479">Metal-binding</keyword>
<keyword evidence="5" id="KW-0997">Cell inner membrane</keyword>
<feature type="binding site" evidence="15">
    <location>
        <position position="22"/>
    </location>
    <ligand>
        <name>Mg(2+)</name>
        <dbReference type="ChEBI" id="CHEBI:18420"/>
        <label>1</label>
    </ligand>
</feature>
<comment type="function">
    <text evidence="16">Probable transporter of a GTP-driven Fe(2+) uptake system.</text>
</comment>
<feature type="binding site" evidence="14">
    <location>
        <begin position="36"/>
        <end position="40"/>
    </location>
    <ligand>
        <name>GTP</name>
        <dbReference type="ChEBI" id="CHEBI:37565"/>
        <label>1</label>
    </ligand>
</feature>
<dbReference type="STRING" id="416591.Tlet_0889"/>
<dbReference type="Pfam" id="PF07670">
    <property type="entry name" value="Gate"/>
    <property type="match status" value="2"/>
</dbReference>
<keyword evidence="9 16" id="KW-0408">Iron</keyword>
<dbReference type="InterPro" id="IPR011640">
    <property type="entry name" value="Fe2_transport_prot_B_C"/>
</dbReference>
<keyword evidence="6 16" id="KW-0812">Transmembrane</keyword>
<evidence type="ECO:0000313" key="19">
    <source>
        <dbReference type="Proteomes" id="UP000002016"/>
    </source>
</evidence>
<organism evidence="18 19">
    <name type="scientific">Pseudothermotoga lettingae (strain ATCC BAA-301 / DSM 14385 / NBRC 107922 / TMO)</name>
    <name type="common">Thermotoga lettingae</name>
    <dbReference type="NCBI Taxonomy" id="416591"/>
    <lineage>
        <taxon>Bacteria</taxon>
        <taxon>Thermotogati</taxon>
        <taxon>Thermotogota</taxon>
        <taxon>Thermotogae</taxon>
        <taxon>Thermotogales</taxon>
        <taxon>Thermotogaceae</taxon>
        <taxon>Pseudothermotoga</taxon>
    </lineage>
</organism>
<dbReference type="FunFam" id="3.40.50.300:FF:000426">
    <property type="entry name" value="Ferrous iron transport protein B"/>
    <property type="match status" value="1"/>
</dbReference>
<feature type="transmembrane region" description="Helical" evidence="16">
    <location>
        <begin position="531"/>
        <end position="553"/>
    </location>
</feature>
<evidence type="ECO:0000256" key="14">
    <source>
        <dbReference type="PIRSR" id="PIRSR603373-1"/>
    </source>
</evidence>
<evidence type="ECO:0000256" key="11">
    <source>
        <dbReference type="ARBA" id="ARBA00023134"/>
    </source>
</evidence>
<feature type="transmembrane region" description="Helical" evidence="16">
    <location>
        <begin position="574"/>
        <end position="601"/>
    </location>
</feature>
<evidence type="ECO:0000256" key="4">
    <source>
        <dbReference type="ARBA" id="ARBA00022496"/>
    </source>
</evidence>
<feature type="binding site" evidence="14">
    <location>
        <begin position="57"/>
        <end position="60"/>
    </location>
    <ligand>
        <name>GTP</name>
        <dbReference type="ChEBI" id="CHEBI:37565"/>
        <label>1</label>
    </ligand>
</feature>
<keyword evidence="3" id="KW-1003">Cell membrane</keyword>
<dbReference type="NCBIfam" id="TIGR00437">
    <property type="entry name" value="feoB"/>
    <property type="match status" value="1"/>
</dbReference>
<evidence type="ECO:0000256" key="1">
    <source>
        <dbReference type="ARBA" id="ARBA00004429"/>
    </source>
</evidence>